<dbReference type="RefSeq" id="WP_379011605.1">
    <property type="nucleotide sequence ID" value="NZ_JBHSDC010000002.1"/>
</dbReference>
<proteinExistence type="inferred from homology"/>
<keyword evidence="4" id="KW-1185">Reference proteome</keyword>
<dbReference type="InterPro" id="IPR015943">
    <property type="entry name" value="WD40/YVTN_repeat-like_dom_sf"/>
</dbReference>
<accession>A0ABV8PRF7</accession>
<evidence type="ECO:0000256" key="2">
    <source>
        <dbReference type="ARBA" id="ARBA00022526"/>
    </source>
</evidence>
<reference evidence="4" key="1">
    <citation type="journal article" date="2019" name="Int. J. Syst. Evol. Microbiol.">
        <title>The Global Catalogue of Microorganisms (GCM) 10K type strain sequencing project: providing services to taxonomists for standard genome sequencing and annotation.</title>
        <authorList>
            <consortium name="The Broad Institute Genomics Platform"/>
            <consortium name="The Broad Institute Genome Sequencing Center for Infectious Disease"/>
            <person name="Wu L."/>
            <person name="Ma J."/>
        </authorList>
    </citation>
    <scope>NUCLEOTIDE SEQUENCE [LARGE SCALE GENOMIC DNA]</scope>
    <source>
        <strain evidence="4">CECT 8010</strain>
    </source>
</reference>
<name>A0ABV8PRF7_9BACT</name>
<gene>
    <name evidence="3" type="ORF">ACFOW1_01000</name>
</gene>
<keyword evidence="2" id="KW-0119">Carbohydrate metabolism</keyword>
<protein>
    <submittedName>
        <fullName evidence="3">Lactonase family protein</fullName>
    </submittedName>
</protein>
<dbReference type="PANTHER" id="PTHR30344">
    <property type="entry name" value="6-PHOSPHOGLUCONOLACTONASE-RELATED"/>
    <property type="match status" value="1"/>
</dbReference>
<dbReference type="Proteomes" id="UP001595906">
    <property type="component" value="Unassembled WGS sequence"/>
</dbReference>
<dbReference type="Pfam" id="PF10282">
    <property type="entry name" value="Lactonase"/>
    <property type="match status" value="1"/>
</dbReference>
<comment type="caution">
    <text evidence="3">The sequence shown here is derived from an EMBL/GenBank/DDBJ whole genome shotgun (WGS) entry which is preliminary data.</text>
</comment>
<keyword evidence="2" id="KW-0313">Glucose metabolism</keyword>
<dbReference type="Gene3D" id="2.130.10.10">
    <property type="entry name" value="YVTN repeat-like/Quinoprotein amine dehydrogenase"/>
    <property type="match status" value="1"/>
</dbReference>
<organism evidence="3 4">
    <name type="scientific">Parasediminibacterium paludis</name>
    <dbReference type="NCBI Taxonomy" id="908966"/>
    <lineage>
        <taxon>Bacteria</taxon>
        <taxon>Pseudomonadati</taxon>
        <taxon>Bacteroidota</taxon>
        <taxon>Chitinophagia</taxon>
        <taxon>Chitinophagales</taxon>
        <taxon>Chitinophagaceae</taxon>
        <taxon>Parasediminibacterium</taxon>
    </lineage>
</organism>
<dbReference type="InterPro" id="IPR019405">
    <property type="entry name" value="Lactonase_7-beta_prop"/>
</dbReference>
<dbReference type="PANTHER" id="PTHR30344:SF1">
    <property type="entry name" value="6-PHOSPHOGLUCONOLACTONASE"/>
    <property type="match status" value="1"/>
</dbReference>
<comment type="similarity">
    <text evidence="1">Belongs to the cycloisomerase 2 family.</text>
</comment>
<sequence>MRIIVTSLLLFIVTTVFSQSSYYLFVGGYTTGKNEGISVYTFNTVNGSVQFVSKIASDNPSYLAIGAKGKYLYSANEASKVRPGSASAFRFNKKSGKLTLLNQVLVGGDGPCYVSVDKANKWLVTANYGSGSVSVLNLKKDGAIDTLKQLFQHTGSSVNVQRQKEPHAHMAIFSPDEKLLFTNDLGNDRINIYNFNNANRSTPFTAAADSVIFSVVGNGPRHTAFHPSLKLLYVINELSGTIDVFNYQNGIQNVQTISTDTSNNLDKGSADIHFSPDGKFLYATNRGNYNNIVIYSVDAINGTLTYIGLEPTRGKTPRNFTIDPTGHYLLVANQNSDNVIIFKRDKTTGLLTFVNQFETGNPTCLKLLAIE</sequence>
<evidence type="ECO:0000313" key="4">
    <source>
        <dbReference type="Proteomes" id="UP001595906"/>
    </source>
</evidence>
<evidence type="ECO:0000313" key="3">
    <source>
        <dbReference type="EMBL" id="MFC4230448.1"/>
    </source>
</evidence>
<dbReference type="InterPro" id="IPR050282">
    <property type="entry name" value="Cycloisomerase_2"/>
</dbReference>
<dbReference type="EMBL" id="JBHSDC010000002">
    <property type="protein sequence ID" value="MFC4230448.1"/>
    <property type="molecule type" value="Genomic_DNA"/>
</dbReference>
<evidence type="ECO:0000256" key="1">
    <source>
        <dbReference type="ARBA" id="ARBA00005564"/>
    </source>
</evidence>
<dbReference type="SUPFAM" id="SSF51004">
    <property type="entry name" value="C-terminal (heme d1) domain of cytochrome cd1-nitrite reductase"/>
    <property type="match status" value="1"/>
</dbReference>
<dbReference type="InterPro" id="IPR011048">
    <property type="entry name" value="Haem_d1_sf"/>
</dbReference>